<reference evidence="8" key="1">
    <citation type="journal article" date="2014" name="Int. J. Syst. Evol. Microbiol.">
        <title>Complete genome sequence of Corynebacterium casei LMG S-19264T (=DSM 44701T), isolated from a smear-ripened cheese.</title>
        <authorList>
            <consortium name="US DOE Joint Genome Institute (JGI-PGF)"/>
            <person name="Walter F."/>
            <person name="Albersmeier A."/>
            <person name="Kalinowski J."/>
            <person name="Ruckert C."/>
        </authorList>
    </citation>
    <scope>NUCLEOTIDE SEQUENCE</scope>
    <source>
        <strain evidence="8">CGMCC 1.12987</strain>
    </source>
</reference>
<evidence type="ECO:0000256" key="5">
    <source>
        <dbReference type="PROSITE-ProRule" id="PRU00169"/>
    </source>
</evidence>
<evidence type="ECO:0000256" key="2">
    <source>
        <dbReference type="ARBA" id="ARBA00023015"/>
    </source>
</evidence>
<dbReference type="PANTHER" id="PTHR43214">
    <property type="entry name" value="TWO-COMPONENT RESPONSE REGULATOR"/>
    <property type="match status" value="1"/>
</dbReference>
<dbReference type="AlphaFoldDB" id="A0A917D0X5"/>
<name>A0A917D0X5_9BACL</name>
<dbReference type="InterPro" id="IPR000792">
    <property type="entry name" value="Tscrpt_reg_LuxR_C"/>
</dbReference>
<dbReference type="InterPro" id="IPR011006">
    <property type="entry name" value="CheY-like_superfamily"/>
</dbReference>
<dbReference type="GO" id="GO:0003677">
    <property type="term" value="F:DNA binding"/>
    <property type="evidence" value="ECO:0007669"/>
    <property type="project" value="UniProtKB-KW"/>
</dbReference>
<dbReference type="PRINTS" id="PR00038">
    <property type="entry name" value="HTHLUXR"/>
</dbReference>
<dbReference type="PROSITE" id="PS50110">
    <property type="entry name" value="RESPONSE_REGULATORY"/>
    <property type="match status" value="1"/>
</dbReference>
<organism evidence="8 9">
    <name type="scientific">Paenibacillus abyssi</name>
    <dbReference type="NCBI Taxonomy" id="1340531"/>
    <lineage>
        <taxon>Bacteria</taxon>
        <taxon>Bacillati</taxon>
        <taxon>Bacillota</taxon>
        <taxon>Bacilli</taxon>
        <taxon>Bacillales</taxon>
        <taxon>Paenibacillaceae</taxon>
        <taxon>Paenibacillus</taxon>
    </lineage>
</organism>
<sequence length="229" mass="25795">MTKQPYEVPIRVMLVEDDPDWRRGLAHYISKEADLELVAESGEAEAAIRLAKQMMPDVILMDIMLADSPEGIRLTGELSESTGARIIMLTSMEDKSLMVEAFRSGAVNYLIKSDFNDIPDAVRKAAVDRSGIDAAAARQVLEEFRRLKRMEREYEVYRFKESITKTELEVLSMIDKGLTQSQIADQSFISLRTVKNHVSNILRKIGGKSSKEAAQKAKEMGLLQPEDKQ</sequence>
<keyword evidence="9" id="KW-1185">Reference proteome</keyword>
<keyword evidence="1 5" id="KW-0597">Phosphoprotein</keyword>
<feature type="domain" description="Response regulatory" evidence="7">
    <location>
        <begin position="11"/>
        <end position="127"/>
    </location>
</feature>
<dbReference type="EMBL" id="BMGR01000006">
    <property type="protein sequence ID" value="GGG04490.1"/>
    <property type="molecule type" value="Genomic_DNA"/>
</dbReference>
<comment type="caution">
    <text evidence="8">The sequence shown here is derived from an EMBL/GenBank/DDBJ whole genome shotgun (WGS) entry which is preliminary data.</text>
</comment>
<keyword evidence="2" id="KW-0805">Transcription regulation</keyword>
<evidence type="ECO:0000256" key="4">
    <source>
        <dbReference type="ARBA" id="ARBA00023163"/>
    </source>
</evidence>
<gene>
    <name evidence="8" type="primary">liaR</name>
    <name evidence="8" type="ORF">GCM10010916_21890</name>
</gene>
<proteinExistence type="predicted"/>
<feature type="domain" description="HTH luxR-type" evidence="6">
    <location>
        <begin position="156"/>
        <end position="221"/>
    </location>
</feature>
<evidence type="ECO:0000259" key="6">
    <source>
        <dbReference type="PROSITE" id="PS50043"/>
    </source>
</evidence>
<evidence type="ECO:0000256" key="3">
    <source>
        <dbReference type="ARBA" id="ARBA00023125"/>
    </source>
</evidence>
<feature type="modified residue" description="4-aspartylphosphate" evidence="5">
    <location>
        <position position="62"/>
    </location>
</feature>
<dbReference type="CDD" id="cd06170">
    <property type="entry name" value="LuxR_C_like"/>
    <property type="match status" value="1"/>
</dbReference>
<dbReference type="InterPro" id="IPR001789">
    <property type="entry name" value="Sig_transdc_resp-reg_receiver"/>
</dbReference>
<dbReference type="PROSITE" id="PS50043">
    <property type="entry name" value="HTH_LUXR_2"/>
    <property type="match status" value="1"/>
</dbReference>
<dbReference type="SUPFAM" id="SSF52172">
    <property type="entry name" value="CheY-like"/>
    <property type="match status" value="1"/>
</dbReference>
<keyword evidence="4" id="KW-0804">Transcription</keyword>
<dbReference type="Gene3D" id="3.40.50.2300">
    <property type="match status" value="1"/>
</dbReference>
<evidence type="ECO:0000256" key="1">
    <source>
        <dbReference type="ARBA" id="ARBA00022553"/>
    </source>
</evidence>
<evidence type="ECO:0000313" key="8">
    <source>
        <dbReference type="EMBL" id="GGG04490.1"/>
    </source>
</evidence>
<dbReference type="GO" id="GO:0000160">
    <property type="term" value="P:phosphorelay signal transduction system"/>
    <property type="evidence" value="ECO:0007669"/>
    <property type="project" value="InterPro"/>
</dbReference>
<dbReference type="Pfam" id="PF00196">
    <property type="entry name" value="GerE"/>
    <property type="match status" value="1"/>
</dbReference>
<dbReference type="SMART" id="SM00421">
    <property type="entry name" value="HTH_LUXR"/>
    <property type="match status" value="1"/>
</dbReference>
<reference evidence="8" key="2">
    <citation type="submission" date="2020-09" db="EMBL/GenBank/DDBJ databases">
        <authorList>
            <person name="Sun Q."/>
            <person name="Zhou Y."/>
        </authorList>
    </citation>
    <scope>NUCLEOTIDE SEQUENCE</scope>
    <source>
        <strain evidence="8">CGMCC 1.12987</strain>
    </source>
</reference>
<dbReference type="InterPro" id="IPR039420">
    <property type="entry name" value="WalR-like"/>
</dbReference>
<dbReference type="SMART" id="SM00448">
    <property type="entry name" value="REC"/>
    <property type="match status" value="1"/>
</dbReference>
<evidence type="ECO:0000313" key="9">
    <source>
        <dbReference type="Proteomes" id="UP000644756"/>
    </source>
</evidence>
<dbReference type="Pfam" id="PF00072">
    <property type="entry name" value="Response_reg"/>
    <property type="match status" value="1"/>
</dbReference>
<dbReference type="InterPro" id="IPR058245">
    <property type="entry name" value="NreC/VraR/RcsB-like_REC"/>
</dbReference>
<keyword evidence="3" id="KW-0238">DNA-binding</keyword>
<accession>A0A917D0X5</accession>
<protein>
    <submittedName>
        <fullName evidence="8">Transcriptional regulatory protein LiaR</fullName>
    </submittedName>
</protein>
<dbReference type="CDD" id="cd17535">
    <property type="entry name" value="REC_NarL-like"/>
    <property type="match status" value="1"/>
</dbReference>
<evidence type="ECO:0000259" key="7">
    <source>
        <dbReference type="PROSITE" id="PS50110"/>
    </source>
</evidence>
<dbReference type="GO" id="GO:0006355">
    <property type="term" value="P:regulation of DNA-templated transcription"/>
    <property type="evidence" value="ECO:0007669"/>
    <property type="project" value="InterPro"/>
</dbReference>
<dbReference type="Proteomes" id="UP000644756">
    <property type="component" value="Unassembled WGS sequence"/>
</dbReference>
<dbReference type="RefSeq" id="WP_188531097.1">
    <property type="nucleotide sequence ID" value="NZ_BMGR01000006.1"/>
</dbReference>